<name>A0A6P8ILY7_ACTTE</name>
<dbReference type="PRINTS" id="PR00472">
    <property type="entry name" value="CASNKINASEII"/>
</dbReference>
<dbReference type="OrthoDB" id="3971593at2759"/>
<evidence type="ECO:0000256" key="2">
    <source>
        <dbReference type="RuleBase" id="RU361268"/>
    </source>
</evidence>
<dbReference type="Pfam" id="PF01214">
    <property type="entry name" value="CK_II_beta"/>
    <property type="match status" value="1"/>
</dbReference>
<dbReference type="PROSITE" id="PS01101">
    <property type="entry name" value="CK2_BETA"/>
    <property type="match status" value="1"/>
</dbReference>
<evidence type="ECO:0000313" key="4">
    <source>
        <dbReference type="RefSeq" id="XP_031568011.1"/>
    </source>
</evidence>
<dbReference type="KEGG" id="aten:116302782"/>
<dbReference type="GO" id="GO:0005956">
    <property type="term" value="C:protein kinase CK2 complex"/>
    <property type="evidence" value="ECO:0007669"/>
    <property type="project" value="UniProtKB-UniRule"/>
</dbReference>
<dbReference type="Proteomes" id="UP000515163">
    <property type="component" value="Unplaced"/>
</dbReference>
<comment type="subunit">
    <text evidence="2">Tetramer of two alpha and two beta subunits.</text>
</comment>
<organism evidence="3 4">
    <name type="scientific">Actinia tenebrosa</name>
    <name type="common">Australian red waratah sea anemone</name>
    <dbReference type="NCBI Taxonomy" id="6105"/>
    <lineage>
        <taxon>Eukaryota</taxon>
        <taxon>Metazoa</taxon>
        <taxon>Cnidaria</taxon>
        <taxon>Anthozoa</taxon>
        <taxon>Hexacorallia</taxon>
        <taxon>Actiniaria</taxon>
        <taxon>Actiniidae</taxon>
        <taxon>Actinia</taxon>
    </lineage>
</organism>
<dbReference type="InterPro" id="IPR016149">
    <property type="entry name" value="Casein_kin_II_reg-sub_N"/>
</dbReference>
<dbReference type="SUPFAM" id="SSF57798">
    <property type="entry name" value="Casein kinase II beta subunit"/>
    <property type="match status" value="1"/>
</dbReference>
<dbReference type="InParanoid" id="A0A6P8ILY7"/>
<evidence type="ECO:0000256" key="1">
    <source>
        <dbReference type="ARBA" id="ARBA00006941"/>
    </source>
</evidence>
<dbReference type="FunFam" id="2.20.25.20:FF:000002">
    <property type="entry name" value="Casein kinase II subunit beta"/>
    <property type="match status" value="1"/>
</dbReference>
<protein>
    <recommendedName>
        <fullName evidence="2">Casein kinase II subunit beta</fullName>
        <shortName evidence="2">CK II beta</shortName>
    </recommendedName>
</protein>
<dbReference type="GeneID" id="116302782"/>
<evidence type="ECO:0000313" key="3">
    <source>
        <dbReference type="Proteomes" id="UP000515163"/>
    </source>
</evidence>
<dbReference type="FunFam" id="1.10.1820.10:FF:000005">
    <property type="entry name" value="Casein kinase II subunit beta"/>
    <property type="match status" value="1"/>
</dbReference>
<keyword evidence="3" id="KW-1185">Reference proteome</keyword>
<dbReference type="PANTHER" id="PTHR11740">
    <property type="entry name" value="CASEIN KINASE II SUBUNIT BETA"/>
    <property type="match status" value="1"/>
</dbReference>
<dbReference type="Gene3D" id="1.10.1820.10">
    <property type="entry name" value="protein kinase ck2 holoenzyme, chain C, domain 1"/>
    <property type="match status" value="1"/>
</dbReference>
<dbReference type="InterPro" id="IPR000704">
    <property type="entry name" value="Casein_kinase_II_reg-sub"/>
</dbReference>
<dbReference type="SMART" id="SM01085">
    <property type="entry name" value="CK_II_beta"/>
    <property type="match status" value="1"/>
</dbReference>
<comment type="similarity">
    <text evidence="1 2">Belongs to the casein kinase 2 subunit beta family.</text>
</comment>
<dbReference type="Gene3D" id="2.20.25.20">
    <property type="match status" value="1"/>
</dbReference>
<proteinExistence type="inferred from homology"/>
<dbReference type="GO" id="GO:0005737">
    <property type="term" value="C:cytoplasm"/>
    <property type="evidence" value="ECO:0007669"/>
    <property type="project" value="TreeGrafter"/>
</dbReference>
<reference evidence="4" key="1">
    <citation type="submission" date="2025-08" db="UniProtKB">
        <authorList>
            <consortium name="RefSeq"/>
        </authorList>
    </citation>
    <scope>IDENTIFICATION</scope>
    <source>
        <tissue evidence="4">Tentacle</tissue>
    </source>
</reference>
<dbReference type="AlphaFoldDB" id="A0A6P8ILY7"/>
<dbReference type="RefSeq" id="XP_031568011.1">
    <property type="nucleotide sequence ID" value="XM_031712151.1"/>
</dbReference>
<sequence length="243" mass="27801">METSLDKMVLFREREINNTTGSTGEWIHRFCTKLGNDFFCEVDKDYIKDPANLVSLNEEVTCFSQALNLILDKPDFADDDFIRFSKISYQSSVLDKTVARTAEHLYGLIHARFALTDKGCKKMLHKYLNGDFGHCPRVLCSNANVLPIGMSDQPGEGMVKIYCPKCCEVYEPRQLKYCYIDGAYFGTGLPHMLFMVFPEYRPNRTTENYTPKLYGFKLHSSAFEQDSSDSDKKALSKMNGKHI</sequence>
<gene>
    <name evidence="4" type="primary">LOC116302782</name>
</gene>
<accession>A0A6P8ILY7</accession>
<dbReference type="GO" id="GO:0019887">
    <property type="term" value="F:protein kinase regulator activity"/>
    <property type="evidence" value="ECO:0007669"/>
    <property type="project" value="InterPro"/>
</dbReference>
<dbReference type="PANTHER" id="PTHR11740:SF0">
    <property type="entry name" value="CASEIN KINASE II SUBUNIT BETA"/>
    <property type="match status" value="1"/>
</dbReference>
<dbReference type="InterPro" id="IPR035991">
    <property type="entry name" value="Casein_kinase_II_beta-like"/>
</dbReference>